<keyword evidence="5" id="KW-1185">Reference proteome</keyword>
<dbReference type="RefSeq" id="WP_420271288.1">
    <property type="nucleotide sequence ID" value="NZ_CBCRXG010000020.1"/>
</dbReference>
<reference evidence="4 5" key="1">
    <citation type="submission" date="2016-11" db="EMBL/GenBank/DDBJ databases">
        <authorList>
            <person name="Klemetsen T."/>
        </authorList>
    </citation>
    <scope>NUCLEOTIDE SEQUENCE [LARGE SCALE GENOMIC DNA]</scope>
    <source>
        <strain evidence="4">MT 2528</strain>
    </source>
</reference>
<dbReference type="EMBL" id="FPLJ01000084">
    <property type="protein sequence ID" value="SGY99622.1"/>
    <property type="molecule type" value="Genomic_DNA"/>
</dbReference>
<keyword evidence="1 2" id="KW-0597">Phosphoprotein</keyword>
<dbReference type="Gene3D" id="3.40.50.2300">
    <property type="match status" value="1"/>
</dbReference>
<feature type="domain" description="Response regulatory" evidence="3">
    <location>
        <begin position="44"/>
        <end position="165"/>
    </location>
</feature>
<keyword evidence="4" id="KW-0808">Transferase</keyword>
<evidence type="ECO:0000259" key="3">
    <source>
        <dbReference type="PROSITE" id="PS50110"/>
    </source>
</evidence>
<evidence type="ECO:0000256" key="1">
    <source>
        <dbReference type="ARBA" id="ARBA00022553"/>
    </source>
</evidence>
<dbReference type="PANTHER" id="PTHR45339">
    <property type="entry name" value="HYBRID SIGNAL TRANSDUCTION HISTIDINE KINASE J"/>
    <property type="match status" value="1"/>
</dbReference>
<proteinExistence type="predicted"/>
<comment type="caution">
    <text evidence="4">The sequence shown here is derived from an EMBL/GenBank/DDBJ whole genome shotgun (WGS) entry which is preliminary data.</text>
</comment>
<protein>
    <submittedName>
        <fullName evidence="4">Histidine kinase</fullName>
    </submittedName>
</protein>
<dbReference type="Proteomes" id="UP000182660">
    <property type="component" value="Unassembled WGS sequence"/>
</dbReference>
<name>A0ABY1HK92_9GAMM</name>
<gene>
    <name evidence="4" type="ORF">MT2528_3883</name>
</gene>
<feature type="modified residue" description="4-aspartylphosphate" evidence="2">
    <location>
        <position position="95"/>
    </location>
</feature>
<dbReference type="CDD" id="cd17546">
    <property type="entry name" value="REC_hyHK_CKI1_RcsC-like"/>
    <property type="match status" value="1"/>
</dbReference>
<keyword evidence="4" id="KW-0418">Kinase</keyword>
<organism evidence="4 5">
    <name type="scientific">Moritella viscosa</name>
    <dbReference type="NCBI Taxonomy" id="80854"/>
    <lineage>
        <taxon>Bacteria</taxon>
        <taxon>Pseudomonadati</taxon>
        <taxon>Pseudomonadota</taxon>
        <taxon>Gammaproteobacteria</taxon>
        <taxon>Alteromonadales</taxon>
        <taxon>Moritellaceae</taxon>
        <taxon>Moritella</taxon>
    </lineage>
</organism>
<dbReference type="GO" id="GO:0016301">
    <property type="term" value="F:kinase activity"/>
    <property type="evidence" value="ECO:0007669"/>
    <property type="project" value="UniProtKB-KW"/>
</dbReference>
<dbReference type="SUPFAM" id="SSF52172">
    <property type="entry name" value="CheY-like"/>
    <property type="match status" value="1"/>
</dbReference>
<dbReference type="PROSITE" id="PS50110">
    <property type="entry name" value="RESPONSE_REGULATORY"/>
    <property type="match status" value="1"/>
</dbReference>
<accession>A0ABY1HK92</accession>
<evidence type="ECO:0000313" key="4">
    <source>
        <dbReference type="EMBL" id="SGY99622.1"/>
    </source>
</evidence>
<dbReference type="PANTHER" id="PTHR45339:SF5">
    <property type="entry name" value="HISTIDINE KINASE"/>
    <property type="match status" value="1"/>
</dbReference>
<evidence type="ECO:0000313" key="5">
    <source>
        <dbReference type="Proteomes" id="UP000182660"/>
    </source>
</evidence>
<dbReference type="InterPro" id="IPR011006">
    <property type="entry name" value="CheY-like_superfamily"/>
</dbReference>
<dbReference type="SMART" id="SM00448">
    <property type="entry name" value="REC"/>
    <property type="match status" value="1"/>
</dbReference>
<sequence>MPLLGSRLLKTMKSALMNKAESETNIVPSLASVMAEDIAVDNMLILIVEDNLINQKVATLLLKQCGYDSHIANNGEEAVAMVSSGEHKYKAILMDCMMPVMDGFTATEHIRKWETSFSVPETPIIALTASVLDADIQRCFDVGMNDYVPKPFKKDLLIEKIERLASAA</sequence>
<evidence type="ECO:0000256" key="2">
    <source>
        <dbReference type="PROSITE-ProRule" id="PRU00169"/>
    </source>
</evidence>
<dbReference type="Pfam" id="PF00072">
    <property type="entry name" value="Response_reg"/>
    <property type="match status" value="1"/>
</dbReference>
<dbReference type="InterPro" id="IPR001789">
    <property type="entry name" value="Sig_transdc_resp-reg_receiver"/>
</dbReference>